<evidence type="ECO:0000313" key="3">
    <source>
        <dbReference type="Proteomes" id="UP001239462"/>
    </source>
</evidence>
<keyword evidence="1" id="KW-0732">Signal</keyword>
<dbReference type="RefSeq" id="WP_289164498.1">
    <property type="nucleotide sequence ID" value="NZ_JASZZN010000011.1"/>
</dbReference>
<feature type="chain" id="PRO_5046863302" evidence="1">
    <location>
        <begin position="26"/>
        <end position="226"/>
    </location>
</feature>
<evidence type="ECO:0000256" key="1">
    <source>
        <dbReference type="SAM" id="SignalP"/>
    </source>
</evidence>
<dbReference type="InterPro" id="IPR013424">
    <property type="entry name" value="Ice-binding_C"/>
</dbReference>
<organism evidence="2 3">
    <name type="scientific">Roseiconus lacunae</name>
    <dbReference type="NCBI Taxonomy" id="2605694"/>
    <lineage>
        <taxon>Bacteria</taxon>
        <taxon>Pseudomonadati</taxon>
        <taxon>Planctomycetota</taxon>
        <taxon>Planctomycetia</taxon>
        <taxon>Pirellulales</taxon>
        <taxon>Pirellulaceae</taxon>
        <taxon>Roseiconus</taxon>
    </lineage>
</organism>
<accession>A0ABT7PKQ2</accession>
<dbReference type="Proteomes" id="UP001239462">
    <property type="component" value="Unassembled WGS sequence"/>
</dbReference>
<feature type="signal peptide" evidence="1">
    <location>
        <begin position="1"/>
        <end position="25"/>
    </location>
</feature>
<reference evidence="2 3" key="1">
    <citation type="submission" date="2023-06" db="EMBL/GenBank/DDBJ databases">
        <title>Roseiconus lacunae JC819 isolated from Gulf of Mannar region, Tamil Nadu.</title>
        <authorList>
            <person name="Pk S."/>
            <person name="Ch S."/>
            <person name="Ch V.R."/>
        </authorList>
    </citation>
    <scope>NUCLEOTIDE SEQUENCE [LARGE SCALE GENOMIC DNA]</scope>
    <source>
        <strain evidence="2 3">JC819</strain>
    </source>
</reference>
<comment type="caution">
    <text evidence="2">The sequence shown here is derived from an EMBL/GenBank/DDBJ whole genome shotgun (WGS) entry which is preliminary data.</text>
</comment>
<evidence type="ECO:0000313" key="2">
    <source>
        <dbReference type="EMBL" id="MDM4016928.1"/>
    </source>
</evidence>
<keyword evidence="3" id="KW-1185">Reference proteome</keyword>
<gene>
    <name evidence="2" type="ORF">QTN89_15885</name>
</gene>
<dbReference type="EMBL" id="JASZZN010000011">
    <property type="protein sequence ID" value="MDM4016928.1"/>
    <property type="molecule type" value="Genomic_DNA"/>
</dbReference>
<proteinExistence type="predicted"/>
<sequence>MLKRNYLILFAALVGIGLTTTHCSAELVITFGPQESITAGGNGKLDVFIRSDAAQSDYLSLFSAKFQIDTVTGGGLEFSTSPTDPHFQSPNYIFAGTTFDGLSSTVVNPQTIVAGDGTIAPTGYVIVPTENRLLTTLEFDASQVAVGSQFQISLINDADTMFLDDGMLSTLPVAATSFSSSRLLSVTAVPEPSSAAVLGAVVAGMSLLRYRRRNTCRIRQGVVRHG</sequence>
<name>A0ABT7PKQ2_9BACT</name>
<protein>
    <submittedName>
        <fullName evidence="2">PEP-CTERM sorting domain-containing protein</fullName>
    </submittedName>
</protein>
<dbReference type="NCBIfam" id="TIGR02595">
    <property type="entry name" value="PEP_CTERM"/>
    <property type="match status" value="1"/>
</dbReference>